<dbReference type="InterPro" id="IPR036047">
    <property type="entry name" value="F-box-like_dom_sf"/>
</dbReference>
<sequence length="536" mass="60806">MPTFTSLPLDIQQHIISYLIPIRDVAALSIQNKSLHRLCDMEMRRMYHSVKIKGTRGSVDTAFDLLMDILRRPALGHYIRHIEVRAQEPRHVQYTEQKPQRELDENDVHLLRAAIRTAGFADQENRVLNMLLRRISHNSTRWGSTTPDLVFIPQALSALIVSVSPFLESMSMTPMGQYYDASPGIAPWPKGHYPLDELLRSVNSNPGKHFPYLQNLRDVYIINNPDDTYQDDRFYTPMDFFTPISTICNLPSIESVGTDVLEEDEGGLPGLEPQSSDISRIAVHHSSISSSYFVSLICSCKRLRDLGYSVGGRSTIDTGYPHFNPKPVIRALLYHTNTLEILDLDVDSYIHHFDPQFDEADAIQDFDSNEHMDYEETGRNVLPTIRQQKGSLRDFSALKHLSVGVGFLFYFAKGIDVDTESDSEREFRLIDHIPPNLEYLCIRGYKKGESPGRDPVIEELVEAIRSGRLELEVAGVEEPIPNAENVDDPDGEPHLLWMPGKRDSSGETDEEEEEEDDDDDDGGEDESDLDEENGDD</sequence>
<name>A0ABR4H8X2_9EURO</name>
<proteinExistence type="predicted"/>
<evidence type="ECO:0000313" key="3">
    <source>
        <dbReference type="Proteomes" id="UP001610334"/>
    </source>
</evidence>
<protein>
    <recommendedName>
        <fullName evidence="4">F-box domain-containing protein</fullName>
    </recommendedName>
</protein>
<feature type="compositionally biased region" description="Acidic residues" evidence="1">
    <location>
        <begin position="506"/>
        <end position="536"/>
    </location>
</feature>
<dbReference type="Proteomes" id="UP001610334">
    <property type="component" value="Unassembled WGS sequence"/>
</dbReference>
<organism evidence="2 3">
    <name type="scientific">Aspergillus granulosus</name>
    <dbReference type="NCBI Taxonomy" id="176169"/>
    <lineage>
        <taxon>Eukaryota</taxon>
        <taxon>Fungi</taxon>
        <taxon>Dikarya</taxon>
        <taxon>Ascomycota</taxon>
        <taxon>Pezizomycotina</taxon>
        <taxon>Eurotiomycetes</taxon>
        <taxon>Eurotiomycetidae</taxon>
        <taxon>Eurotiales</taxon>
        <taxon>Aspergillaceae</taxon>
        <taxon>Aspergillus</taxon>
        <taxon>Aspergillus subgen. Nidulantes</taxon>
    </lineage>
</organism>
<keyword evidence="3" id="KW-1185">Reference proteome</keyword>
<feature type="region of interest" description="Disordered" evidence="1">
    <location>
        <begin position="475"/>
        <end position="536"/>
    </location>
</feature>
<evidence type="ECO:0000313" key="2">
    <source>
        <dbReference type="EMBL" id="KAL2811886.1"/>
    </source>
</evidence>
<dbReference type="CDD" id="cd09917">
    <property type="entry name" value="F-box_SF"/>
    <property type="match status" value="1"/>
</dbReference>
<evidence type="ECO:0008006" key="4">
    <source>
        <dbReference type="Google" id="ProtNLM"/>
    </source>
</evidence>
<evidence type="ECO:0000256" key="1">
    <source>
        <dbReference type="SAM" id="MobiDB-lite"/>
    </source>
</evidence>
<accession>A0ABR4H8X2</accession>
<dbReference type="SUPFAM" id="SSF81383">
    <property type="entry name" value="F-box domain"/>
    <property type="match status" value="1"/>
</dbReference>
<gene>
    <name evidence="2" type="ORF">BJX63DRAFT_398001</name>
</gene>
<dbReference type="EMBL" id="JBFXLT010000053">
    <property type="protein sequence ID" value="KAL2811886.1"/>
    <property type="molecule type" value="Genomic_DNA"/>
</dbReference>
<comment type="caution">
    <text evidence="2">The sequence shown here is derived from an EMBL/GenBank/DDBJ whole genome shotgun (WGS) entry which is preliminary data.</text>
</comment>
<reference evidence="2 3" key="1">
    <citation type="submission" date="2024-07" db="EMBL/GenBank/DDBJ databases">
        <title>Section-level genome sequencing and comparative genomics of Aspergillus sections Usti and Cavernicolus.</title>
        <authorList>
            <consortium name="Lawrence Berkeley National Laboratory"/>
            <person name="Nybo J.L."/>
            <person name="Vesth T.C."/>
            <person name="Theobald S."/>
            <person name="Frisvad J.C."/>
            <person name="Larsen T.O."/>
            <person name="Kjaerboelling I."/>
            <person name="Rothschild-Mancinelli K."/>
            <person name="Lyhne E.K."/>
            <person name="Kogle M.E."/>
            <person name="Barry K."/>
            <person name="Clum A."/>
            <person name="Na H."/>
            <person name="Ledsgaard L."/>
            <person name="Lin J."/>
            <person name="Lipzen A."/>
            <person name="Kuo A."/>
            <person name="Riley R."/>
            <person name="Mondo S."/>
            <person name="Labutti K."/>
            <person name="Haridas S."/>
            <person name="Pangalinan J."/>
            <person name="Salamov A.A."/>
            <person name="Simmons B.A."/>
            <person name="Magnuson J.K."/>
            <person name="Chen J."/>
            <person name="Drula E."/>
            <person name="Henrissat B."/>
            <person name="Wiebenga A."/>
            <person name="Lubbers R.J."/>
            <person name="Gomes A.C."/>
            <person name="Makela M.R."/>
            <person name="Stajich J."/>
            <person name="Grigoriev I.V."/>
            <person name="Mortensen U.H."/>
            <person name="De Vries R.P."/>
            <person name="Baker S.E."/>
            <person name="Andersen M.R."/>
        </authorList>
    </citation>
    <scope>NUCLEOTIDE SEQUENCE [LARGE SCALE GENOMIC DNA]</scope>
    <source>
        <strain evidence="2 3">CBS 588.65</strain>
    </source>
</reference>